<feature type="disulfide bond" evidence="5">
    <location>
        <begin position="90"/>
        <end position="95"/>
    </location>
</feature>
<dbReference type="PANTHER" id="PTHR47966:SF51">
    <property type="entry name" value="BETA-SITE APP-CLEAVING ENZYME, ISOFORM A-RELATED"/>
    <property type="match status" value="1"/>
</dbReference>
<feature type="signal peptide" evidence="6">
    <location>
        <begin position="1"/>
        <end position="15"/>
    </location>
</feature>
<dbReference type="InterPro" id="IPR001969">
    <property type="entry name" value="Aspartic_peptidase_AS"/>
</dbReference>
<keyword evidence="6" id="KW-0732">Signal</keyword>
<accession>A0AAU9J3J4</accession>
<feature type="domain" description="Peptidase A1" evidence="7">
    <location>
        <begin position="59"/>
        <end position="161"/>
    </location>
</feature>
<name>A0AAU9J3J4_9CILI</name>
<feature type="chain" id="PRO_5043919597" description="Peptidase A1 domain-containing protein" evidence="6">
    <location>
        <begin position="16"/>
        <end position="161"/>
    </location>
</feature>
<dbReference type="SUPFAM" id="SSF50630">
    <property type="entry name" value="Acid proteases"/>
    <property type="match status" value="1"/>
</dbReference>
<dbReference type="Proteomes" id="UP001162131">
    <property type="component" value="Unassembled WGS sequence"/>
</dbReference>
<comment type="caution">
    <text evidence="8">The sequence shown here is derived from an EMBL/GenBank/DDBJ whole genome shotgun (WGS) entry which is preliminary data.</text>
</comment>
<evidence type="ECO:0000313" key="8">
    <source>
        <dbReference type="EMBL" id="CAG9315234.1"/>
    </source>
</evidence>
<evidence type="ECO:0000313" key="9">
    <source>
        <dbReference type="Proteomes" id="UP001162131"/>
    </source>
</evidence>
<protein>
    <recommendedName>
        <fullName evidence="7">Peptidase A1 domain-containing protein</fullName>
    </recommendedName>
</protein>
<organism evidence="8 9">
    <name type="scientific">Blepharisma stoltei</name>
    <dbReference type="NCBI Taxonomy" id="1481888"/>
    <lineage>
        <taxon>Eukaryota</taxon>
        <taxon>Sar</taxon>
        <taxon>Alveolata</taxon>
        <taxon>Ciliophora</taxon>
        <taxon>Postciliodesmatophora</taxon>
        <taxon>Heterotrichea</taxon>
        <taxon>Heterotrichida</taxon>
        <taxon>Blepharismidae</taxon>
        <taxon>Blepharisma</taxon>
    </lineage>
</organism>
<dbReference type="GO" id="GO:0006508">
    <property type="term" value="P:proteolysis"/>
    <property type="evidence" value="ECO:0007669"/>
    <property type="project" value="UniProtKB-KW"/>
</dbReference>
<reference evidence="8" key="1">
    <citation type="submission" date="2021-09" db="EMBL/GenBank/DDBJ databases">
        <authorList>
            <consortium name="AG Swart"/>
            <person name="Singh M."/>
            <person name="Singh A."/>
            <person name="Seah K."/>
            <person name="Emmerich C."/>
        </authorList>
    </citation>
    <scope>NUCLEOTIDE SEQUENCE</scope>
    <source>
        <strain evidence="8">ATCC30299</strain>
    </source>
</reference>
<keyword evidence="2" id="KW-0645">Protease</keyword>
<dbReference type="Pfam" id="PF00026">
    <property type="entry name" value="Asp"/>
    <property type="match status" value="1"/>
</dbReference>
<gene>
    <name evidence="8" type="ORF">BSTOLATCC_MIC13008</name>
</gene>
<evidence type="ECO:0000256" key="5">
    <source>
        <dbReference type="PIRSR" id="PIRSR601461-2"/>
    </source>
</evidence>
<evidence type="ECO:0000256" key="1">
    <source>
        <dbReference type="ARBA" id="ARBA00007447"/>
    </source>
</evidence>
<keyword evidence="5" id="KW-1015">Disulfide bond</keyword>
<keyword evidence="9" id="KW-1185">Reference proteome</keyword>
<dbReference type="EMBL" id="CAJZBQ010000013">
    <property type="protein sequence ID" value="CAG9315234.1"/>
    <property type="molecule type" value="Genomic_DNA"/>
</dbReference>
<evidence type="ECO:0000256" key="3">
    <source>
        <dbReference type="ARBA" id="ARBA00022750"/>
    </source>
</evidence>
<dbReference type="PROSITE" id="PS51767">
    <property type="entry name" value="PEPTIDASE_A1"/>
    <property type="match status" value="1"/>
</dbReference>
<keyword evidence="4" id="KW-0378">Hydrolase</keyword>
<proteinExistence type="inferred from homology"/>
<comment type="similarity">
    <text evidence="1">Belongs to the peptidase A1 family.</text>
</comment>
<dbReference type="InterPro" id="IPR021109">
    <property type="entry name" value="Peptidase_aspartic_dom_sf"/>
</dbReference>
<dbReference type="PANTHER" id="PTHR47966">
    <property type="entry name" value="BETA-SITE APP-CLEAVING ENZYME, ISOFORM A-RELATED"/>
    <property type="match status" value="1"/>
</dbReference>
<evidence type="ECO:0000256" key="6">
    <source>
        <dbReference type="SAM" id="SignalP"/>
    </source>
</evidence>
<dbReference type="PROSITE" id="PS00141">
    <property type="entry name" value="ASP_PROTEASE"/>
    <property type="match status" value="1"/>
</dbReference>
<dbReference type="InterPro" id="IPR001461">
    <property type="entry name" value="Aspartic_peptidase_A1"/>
</dbReference>
<evidence type="ECO:0000256" key="2">
    <source>
        <dbReference type="ARBA" id="ARBA00022670"/>
    </source>
</evidence>
<dbReference type="GO" id="GO:0004190">
    <property type="term" value="F:aspartic-type endopeptidase activity"/>
    <property type="evidence" value="ECO:0007669"/>
    <property type="project" value="UniProtKB-KW"/>
</dbReference>
<evidence type="ECO:0000256" key="4">
    <source>
        <dbReference type="ARBA" id="ARBA00022801"/>
    </source>
</evidence>
<dbReference type="InterPro" id="IPR033121">
    <property type="entry name" value="PEPTIDASE_A1"/>
</dbReference>
<sequence>MKIYILSLLFIATLGVIEIPLSHIYKTEEEQYAYFKLIQLRRLFGASNVPISNYLDAQYYGPISIGTPPQPFTVTFDTGSQILWVPSKTCTSLACYTHHMYNSKASSTYKKNGDTVITGYASGFVSQDTLTWADSLSKTLNLLKWVLLLDLAGWKPSQMGC</sequence>
<dbReference type="AlphaFoldDB" id="A0AAU9J3J4"/>
<dbReference type="Gene3D" id="2.40.70.10">
    <property type="entry name" value="Acid Proteases"/>
    <property type="match status" value="2"/>
</dbReference>
<evidence type="ECO:0000259" key="7">
    <source>
        <dbReference type="PROSITE" id="PS51767"/>
    </source>
</evidence>
<keyword evidence="3" id="KW-0064">Aspartyl protease</keyword>
<dbReference type="FunFam" id="2.40.70.10:FF:000008">
    <property type="entry name" value="Cathepsin D"/>
    <property type="match status" value="1"/>
</dbReference>